<evidence type="ECO:0000313" key="2">
    <source>
        <dbReference type="EMBL" id="EJK49709.1"/>
    </source>
</evidence>
<dbReference type="EMBL" id="AGNL01044502">
    <property type="protein sequence ID" value="EJK49709.1"/>
    <property type="molecule type" value="Genomic_DNA"/>
</dbReference>
<evidence type="ECO:0000256" key="1">
    <source>
        <dbReference type="SAM" id="MobiDB-lite"/>
    </source>
</evidence>
<protein>
    <submittedName>
        <fullName evidence="2">Uncharacterized protein</fullName>
    </submittedName>
</protein>
<dbReference type="AlphaFoldDB" id="K0RBV6"/>
<gene>
    <name evidence="2" type="ORF">THAOC_31382</name>
</gene>
<dbReference type="Proteomes" id="UP000266841">
    <property type="component" value="Unassembled WGS sequence"/>
</dbReference>
<keyword evidence="3" id="KW-1185">Reference proteome</keyword>
<organism evidence="2 3">
    <name type="scientific">Thalassiosira oceanica</name>
    <name type="common">Marine diatom</name>
    <dbReference type="NCBI Taxonomy" id="159749"/>
    <lineage>
        <taxon>Eukaryota</taxon>
        <taxon>Sar</taxon>
        <taxon>Stramenopiles</taxon>
        <taxon>Ochrophyta</taxon>
        <taxon>Bacillariophyta</taxon>
        <taxon>Coscinodiscophyceae</taxon>
        <taxon>Thalassiosirophycidae</taxon>
        <taxon>Thalassiosirales</taxon>
        <taxon>Thalassiosiraceae</taxon>
        <taxon>Thalassiosira</taxon>
    </lineage>
</organism>
<proteinExistence type="predicted"/>
<sequence>MICGLSGTFNFRSVPYVDLANNEYKLSGDVPLKTVRCISTFKFKGRDEGDMTLADLLGGWTEEKDVGVSWTVGYHEIGGQDGGYPDLVELSFPLEYTLLDPGRRSVRVLAAVHQGSPKKLFCLSAVNPICGNQKVVAPIVMTVDGNEYDGSMTVGLATSSGRKLDAPDVEQEACPMGGLWGIWSADPQITGTCTLGALGGGLTATGTAFGGVGGAEMALASSKMHSGVTTAHASSPCQGTPGASCSNPTWTCQPIPQQTTQATESSTSATSSQATEPSTSSQATEPSTSATSPRTTKATELIRGQKKVSAEAEYYMLDQQGH</sequence>
<feature type="compositionally biased region" description="Low complexity" evidence="1">
    <location>
        <begin position="257"/>
        <end position="296"/>
    </location>
</feature>
<evidence type="ECO:0000313" key="3">
    <source>
        <dbReference type="Proteomes" id="UP000266841"/>
    </source>
</evidence>
<accession>K0RBV6</accession>
<name>K0RBV6_THAOC</name>
<reference evidence="2 3" key="1">
    <citation type="journal article" date="2012" name="Genome Biol.">
        <title>Genome and low-iron response of an oceanic diatom adapted to chronic iron limitation.</title>
        <authorList>
            <person name="Lommer M."/>
            <person name="Specht M."/>
            <person name="Roy A.S."/>
            <person name="Kraemer L."/>
            <person name="Andreson R."/>
            <person name="Gutowska M.A."/>
            <person name="Wolf J."/>
            <person name="Bergner S.V."/>
            <person name="Schilhabel M.B."/>
            <person name="Klostermeier U.C."/>
            <person name="Beiko R.G."/>
            <person name="Rosenstiel P."/>
            <person name="Hippler M."/>
            <person name="Laroche J."/>
        </authorList>
    </citation>
    <scope>NUCLEOTIDE SEQUENCE [LARGE SCALE GENOMIC DNA]</scope>
    <source>
        <strain evidence="2 3">CCMP1005</strain>
    </source>
</reference>
<comment type="caution">
    <text evidence="2">The sequence shown here is derived from an EMBL/GenBank/DDBJ whole genome shotgun (WGS) entry which is preliminary data.</text>
</comment>
<feature type="region of interest" description="Disordered" evidence="1">
    <location>
        <begin position="257"/>
        <end position="308"/>
    </location>
</feature>